<organism evidence="2 3">
    <name type="scientific">Phaeosphaeria nodorum (strain SN15 / ATCC MYA-4574 / FGSC 10173)</name>
    <name type="common">Glume blotch fungus</name>
    <name type="synonym">Parastagonospora nodorum</name>
    <dbReference type="NCBI Taxonomy" id="321614"/>
    <lineage>
        <taxon>Eukaryota</taxon>
        <taxon>Fungi</taxon>
        <taxon>Dikarya</taxon>
        <taxon>Ascomycota</taxon>
        <taxon>Pezizomycotina</taxon>
        <taxon>Dothideomycetes</taxon>
        <taxon>Pleosporomycetidae</taxon>
        <taxon>Pleosporales</taxon>
        <taxon>Pleosporineae</taxon>
        <taxon>Phaeosphaeriaceae</taxon>
        <taxon>Parastagonospora</taxon>
    </lineage>
</organism>
<reference evidence="3" key="1">
    <citation type="journal article" date="2021" name="BMC Genomics">
        <title>Chromosome-level genome assembly and manually-curated proteome of model necrotroph Parastagonospora nodorum Sn15 reveals a genome-wide trove of candidate effector homologs, and redundancy of virulence-related functions within an accessory chromosome.</title>
        <authorList>
            <person name="Bertazzoni S."/>
            <person name="Jones D.A.B."/>
            <person name="Phan H.T."/>
            <person name="Tan K.-C."/>
            <person name="Hane J.K."/>
        </authorList>
    </citation>
    <scope>NUCLEOTIDE SEQUENCE [LARGE SCALE GENOMIC DNA]</scope>
    <source>
        <strain evidence="3">SN15 / ATCC MYA-4574 / FGSC 10173)</strain>
    </source>
</reference>
<keyword evidence="3" id="KW-1185">Reference proteome</keyword>
<keyword evidence="1" id="KW-0812">Transmembrane</keyword>
<sequence>MGYIGPSLDPPPVRPAMDPTDVGLIQSSVRSTLVYAVAVGLSLANQMRLFLRMIAR</sequence>
<dbReference type="EMBL" id="CP069040">
    <property type="protein sequence ID" value="QRD05505.1"/>
    <property type="molecule type" value="Genomic_DNA"/>
</dbReference>
<name>A0A7U2NP86_PHANO</name>
<evidence type="ECO:0000313" key="3">
    <source>
        <dbReference type="Proteomes" id="UP000663193"/>
    </source>
</evidence>
<evidence type="ECO:0000313" key="2">
    <source>
        <dbReference type="EMBL" id="QRD05505.1"/>
    </source>
</evidence>
<dbReference type="VEuPathDB" id="FungiDB:JI435_422510"/>
<dbReference type="AlphaFoldDB" id="A0A7U2NP86"/>
<dbReference type="Proteomes" id="UP000663193">
    <property type="component" value="Chromosome 18"/>
</dbReference>
<accession>A0A7U2NP86</accession>
<proteinExistence type="predicted"/>
<keyword evidence="1" id="KW-0472">Membrane</keyword>
<keyword evidence="1" id="KW-1133">Transmembrane helix</keyword>
<feature type="transmembrane region" description="Helical" evidence="1">
    <location>
        <begin position="33"/>
        <end position="51"/>
    </location>
</feature>
<gene>
    <name evidence="2" type="ORF">JI435_422510</name>
</gene>
<evidence type="ECO:0000256" key="1">
    <source>
        <dbReference type="SAM" id="Phobius"/>
    </source>
</evidence>
<protein>
    <submittedName>
        <fullName evidence="2">Uncharacterized protein</fullName>
    </submittedName>
</protein>